<name>A0A7W9GIE2_9ACTN</name>
<dbReference type="EMBL" id="JACHMB010000001">
    <property type="protein sequence ID" value="MBB5784389.1"/>
    <property type="molecule type" value="Genomic_DNA"/>
</dbReference>
<organism evidence="1 2">
    <name type="scientific">Nonomuraea jabiensis</name>
    <dbReference type="NCBI Taxonomy" id="882448"/>
    <lineage>
        <taxon>Bacteria</taxon>
        <taxon>Bacillati</taxon>
        <taxon>Actinomycetota</taxon>
        <taxon>Actinomycetes</taxon>
        <taxon>Streptosporangiales</taxon>
        <taxon>Streptosporangiaceae</taxon>
        <taxon>Nonomuraea</taxon>
    </lineage>
</organism>
<evidence type="ECO:0000313" key="2">
    <source>
        <dbReference type="Proteomes" id="UP000579153"/>
    </source>
</evidence>
<dbReference type="RefSeq" id="WP_185077345.1">
    <property type="nucleotide sequence ID" value="NZ_JACHMB010000001.1"/>
</dbReference>
<comment type="caution">
    <text evidence="1">The sequence shown here is derived from an EMBL/GenBank/DDBJ whole genome shotgun (WGS) entry which is preliminary data.</text>
</comment>
<accession>A0A7W9GIE2</accession>
<gene>
    <name evidence="1" type="ORF">HD596_011145</name>
</gene>
<dbReference type="Proteomes" id="UP000579153">
    <property type="component" value="Unassembled WGS sequence"/>
</dbReference>
<reference evidence="1 2" key="1">
    <citation type="submission" date="2020-08" db="EMBL/GenBank/DDBJ databases">
        <title>Sequencing the genomes of 1000 actinobacteria strains.</title>
        <authorList>
            <person name="Klenk H.-P."/>
        </authorList>
    </citation>
    <scope>NUCLEOTIDE SEQUENCE [LARGE SCALE GENOMIC DNA]</scope>
    <source>
        <strain evidence="1 2">DSM 45507</strain>
    </source>
</reference>
<evidence type="ECO:0000313" key="1">
    <source>
        <dbReference type="EMBL" id="MBB5784389.1"/>
    </source>
</evidence>
<proteinExistence type="predicted"/>
<keyword evidence="2" id="KW-1185">Reference proteome</keyword>
<dbReference type="AlphaFoldDB" id="A0A7W9GIE2"/>
<protein>
    <submittedName>
        <fullName evidence="1">Uncharacterized protein</fullName>
    </submittedName>
</protein>
<sequence>MSGRSVLTEWAVMSKPPGATEDYRIVDCSLGQDDHTRFEQLIRLVNPGTPRGRRDGALDALPWVTFSAPEASGDGRRWSAVAVREWSDELDASDRAIMPTRYFTFPYEDGAEVGIGYRDLYEAVLRAPSPGPSGEQVRLELPYLGSVRQTAEQVGLRWCAGVAALLLEGPVVLTDAPPLSPLDRLDCLDAVVAFLPYGIRASLTASTWADNIADHRIRLMFGKWARTRQLEVRWGAPPPSPADEDAQVYLRWISTMLESAPNDLLHRLSGLREPLEFNSPQLRLALERLQDSKALSVIHRLDDGVPAEEQRAAVRDPSFDRLTHAQRTELLRCLVERAAPEDLAVLDTHWPAVEPVALALASRRLAGRDPRLARAYLRLADQHGRRDDWLAGLLDQPAVPDDAAVPLLVPGGPPGRLTCAALLARPLALYQLITQLVAENSAEDLRAWVRYYTGREFAETCPIWLLAYASVLRTPPKPPPEQTLTSLHDVGGDMALVILLRAAAAASRVEVVLQPAPYSRLLGLAGGPAVPARVELAKLLSDIVQAPIEAGALLDVLAVLVGTEPRWAVTAEGQAVRRYAASFARIWEQLPARQVQLEVARRIISPLGHRHPLLNELARRDKALAEIIDRQRVNANPAVRSLLTAAENDTRPPQLAQLWTLALESVGAAFDPGPLLAHWPSSRDPGAVHELLRYLQQESARRGVLSDAGCRRLVEAVVHHPGVPDYAEWVRRRVPRDIGYLRAEVDRLEWLLETASARRAGGRPRAARPKLLGALLRFMRDLLFGRGGTTDREDS</sequence>